<dbReference type="PANTHER" id="PTHR19818:SF162">
    <property type="entry name" value="GASTRULA ZINC FINGER PROTEIN XLCGF57.1-RELATED"/>
    <property type="match status" value="1"/>
</dbReference>
<dbReference type="Pfam" id="PF13912">
    <property type="entry name" value="zf-C2H2_6"/>
    <property type="match status" value="2"/>
</dbReference>
<dbReference type="InterPro" id="IPR036236">
    <property type="entry name" value="Znf_C2H2_sf"/>
</dbReference>
<feature type="compositionally biased region" description="Basic residues" evidence="13">
    <location>
        <begin position="189"/>
        <end position="198"/>
    </location>
</feature>
<evidence type="ECO:0000256" key="5">
    <source>
        <dbReference type="ARBA" id="ARBA00022737"/>
    </source>
</evidence>
<dbReference type="OrthoDB" id="6225450at2759"/>
<dbReference type="InterPro" id="IPR013087">
    <property type="entry name" value="Znf_C2H2_type"/>
</dbReference>
<dbReference type="FunFam" id="3.30.160.60:FF:001009">
    <property type="entry name" value="Zinc finger protein 26"/>
    <property type="match status" value="1"/>
</dbReference>
<evidence type="ECO:0000313" key="15">
    <source>
        <dbReference type="EMBL" id="PVD35866.1"/>
    </source>
</evidence>
<feature type="domain" description="C2H2-type" evidence="14">
    <location>
        <begin position="344"/>
        <end position="374"/>
    </location>
</feature>
<gene>
    <name evidence="15" type="ORF">C0Q70_02835</name>
</gene>
<dbReference type="SUPFAM" id="SSF57667">
    <property type="entry name" value="beta-beta-alpha zinc fingers"/>
    <property type="match status" value="8"/>
</dbReference>
<evidence type="ECO:0000256" key="11">
    <source>
        <dbReference type="ARBA" id="ARBA00023242"/>
    </source>
</evidence>
<evidence type="ECO:0000256" key="2">
    <source>
        <dbReference type="ARBA" id="ARBA00004123"/>
    </source>
</evidence>
<reference evidence="15 16" key="1">
    <citation type="submission" date="2018-04" db="EMBL/GenBank/DDBJ databases">
        <title>The genome of golden apple snail Pomacea canaliculata provides insight into stress tolerance and invasive adaptation.</title>
        <authorList>
            <person name="Liu C."/>
            <person name="Liu B."/>
            <person name="Ren Y."/>
            <person name="Zhang Y."/>
            <person name="Wang H."/>
            <person name="Li S."/>
            <person name="Jiang F."/>
            <person name="Yin L."/>
            <person name="Zhang G."/>
            <person name="Qian W."/>
            <person name="Fan W."/>
        </authorList>
    </citation>
    <scope>NUCLEOTIDE SEQUENCE [LARGE SCALE GENOMIC DNA]</scope>
    <source>
        <strain evidence="15">SZHN2017</strain>
        <tissue evidence="15">Muscle</tissue>
    </source>
</reference>
<feature type="domain" description="C2H2-type" evidence="14">
    <location>
        <begin position="591"/>
        <end position="618"/>
    </location>
</feature>
<dbReference type="FunFam" id="3.30.160.60:FF:000495">
    <property type="entry name" value="zinc finger protein 668"/>
    <property type="match status" value="1"/>
</dbReference>
<evidence type="ECO:0000256" key="13">
    <source>
        <dbReference type="SAM" id="MobiDB-lite"/>
    </source>
</evidence>
<name>A0A2T7PR08_POMCA</name>
<feature type="domain" description="C2H2-type" evidence="14">
    <location>
        <begin position="495"/>
        <end position="522"/>
    </location>
</feature>
<keyword evidence="8" id="KW-0805">Transcription regulation</keyword>
<evidence type="ECO:0000259" key="14">
    <source>
        <dbReference type="PROSITE" id="PS50157"/>
    </source>
</evidence>
<dbReference type="Gene3D" id="3.30.160.60">
    <property type="entry name" value="Classic Zinc Finger"/>
    <property type="match status" value="10"/>
</dbReference>
<comment type="function">
    <text evidence="1">May be involved in transcriptional regulation.</text>
</comment>
<feature type="domain" description="C2H2-type" evidence="14">
    <location>
        <begin position="45"/>
        <end position="69"/>
    </location>
</feature>
<feature type="domain" description="C2H2-type" evidence="14">
    <location>
        <begin position="433"/>
        <end position="460"/>
    </location>
</feature>
<accession>A0A2T7PR08</accession>
<keyword evidence="5" id="KW-0677">Repeat</keyword>
<keyword evidence="7" id="KW-0862">Zinc</keyword>
<dbReference type="FunFam" id="3.30.160.60:FF:000446">
    <property type="entry name" value="Zinc finger protein"/>
    <property type="match status" value="1"/>
</dbReference>
<feature type="compositionally biased region" description="Basic and acidic residues" evidence="13">
    <location>
        <begin position="133"/>
        <end position="154"/>
    </location>
</feature>
<feature type="domain" description="C2H2-type" evidence="14">
    <location>
        <begin position="405"/>
        <end position="432"/>
    </location>
</feature>
<organism evidence="15 16">
    <name type="scientific">Pomacea canaliculata</name>
    <name type="common">Golden apple snail</name>
    <dbReference type="NCBI Taxonomy" id="400727"/>
    <lineage>
        <taxon>Eukaryota</taxon>
        <taxon>Metazoa</taxon>
        <taxon>Spiralia</taxon>
        <taxon>Lophotrochozoa</taxon>
        <taxon>Mollusca</taxon>
        <taxon>Gastropoda</taxon>
        <taxon>Caenogastropoda</taxon>
        <taxon>Architaenioglossa</taxon>
        <taxon>Ampullarioidea</taxon>
        <taxon>Ampullariidae</taxon>
        <taxon>Pomacea</taxon>
    </lineage>
</organism>
<dbReference type="Pfam" id="PF00096">
    <property type="entry name" value="zf-C2H2"/>
    <property type="match status" value="7"/>
</dbReference>
<dbReference type="GO" id="GO:0008270">
    <property type="term" value="F:zinc ion binding"/>
    <property type="evidence" value="ECO:0007669"/>
    <property type="project" value="UniProtKB-KW"/>
</dbReference>
<dbReference type="FunFam" id="3.30.160.60:FF:000624">
    <property type="entry name" value="zinc finger protein 697"/>
    <property type="match status" value="1"/>
</dbReference>
<keyword evidence="9" id="KW-0238">DNA-binding</keyword>
<feature type="region of interest" description="Disordered" evidence="13">
    <location>
        <begin position="188"/>
        <end position="207"/>
    </location>
</feature>
<dbReference type="OMA" id="ENELEMC"/>
<evidence type="ECO:0000256" key="8">
    <source>
        <dbReference type="ARBA" id="ARBA00023015"/>
    </source>
</evidence>
<keyword evidence="11" id="KW-0539">Nucleus</keyword>
<dbReference type="GO" id="GO:0045944">
    <property type="term" value="P:positive regulation of transcription by RNA polymerase II"/>
    <property type="evidence" value="ECO:0007669"/>
    <property type="project" value="UniProtKB-ARBA"/>
</dbReference>
<feature type="domain" description="C2H2-type" evidence="14">
    <location>
        <begin position="563"/>
        <end position="590"/>
    </location>
</feature>
<dbReference type="GO" id="GO:0000978">
    <property type="term" value="F:RNA polymerase II cis-regulatory region sequence-specific DNA binding"/>
    <property type="evidence" value="ECO:0007669"/>
    <property type="project" value="TreeGrafter"/>
</dbReference>
<dbReference type="AlphaFoldDB" id="A0A2T7PR08"/>
<evidence type="ECO:0000256" key="4">
    <source>
        <dbReference type="ARBA" id="ARBA00022723"/>
    </source>
</evidence>
<dbReference type="SMART" id="SM00355">
    <property type="entry name" value="ZnF_C2H2"/>
    <property type="match status" value="16"/>
</dbReference>
<keyword evidence="6 12" id="KW-0863">Zinc-finger</keyword>
<keyword evidence="10" id="KW-0804">Transcription</keyword>
<evidence type="ECO:0000313" key="16">
    <source>
        <dbReference type="Proteomes" id="UP000245119"/>
    </source>
</evidence>
<feature type="domain" description="C2H2-type" evidence="14">
    <location>
        <begin position="75"/>
        <end position="97"/>
    </location>
</feature>
<sequence length="774" mass="89440">MDALNREKGPPTPLPFICPCCNCNFSTSDEMIEHVKQSPIKIKTYSCSLCFLEFFTTAELKEHKEHDHSIFVSKYKCDECDAEYKTPVLLATHKKKHDEIAQKLAAQGIHIPRPSVSKTPQEMQETSTGHTKPSAEKNTPEVKTKPEDRDKKEKVEEAVPILDAFNIPPVLEDTQKNENELEMCSVTQVKKRRGRKPKVKAEPSKEMELKDITPKTRKKQYKKRGRKKKYRKVIDDDDDDEEELIEDTSIELTSKEKVIEEDEEKEETDELEAITKEIRCPECYVVFNSMNGLTRHRKIHFKQCDTLKCVLCPEHFKNSDSMNKHMQKCHPKSKRLSTDSDRKFPCWQPLCKEVFTGQSLLSKHLAKVHGIKKNCNVVCPECRKSFPSKSTLTVHMRMHSGERPYKCDLCPKSFRVSSNLVCHRRIHTKEKPHTCCYCGRSFNFPNSLTRHLRTHTGEKPYVCEVCGDSFIVHTYLAKHAMLTGHGKLALDEPKFACEICGKAFKTLTGYNNHQETHKVLRNPDGTPQYVPKQKFICETCGREFASNLTLKNHMVTHTDDRPFKCRYCDATFRYNKSRYCHEKSHAGKKDYMCTTCGKSFYQKGHLDKHMYTHLETRDWVCGYCGKSYTNKLSLRRHEIGHTKRKPFKCNLCPADFKTPTRLSMHLNNHRRKAGQLSNSLKSGTTKPSLMMYEGMYTISGGDDSFVSEHRDTVEYGEERTISLVAQDLSVHSNHLATPIHRPLISDHGPEGMVRNRQVLEEELCLQRNQPKYVY</sequence>
<feature type="domain" description="C2H2-type" evidence="14">
    <location>
        <begin position="535"/>
        <end position="562"/>
    </location>
</feature>
<dbReference type="InterPro" id="IPR050329">
    <property type="entry name" value="GLI_C2H2-zinc-finger"/>
</dbReference>
<dbReference type="PROSITE" id="PS00028">
    <property type="entry name" value="ZINC_FINGER_C2H2_1"/>
    <property type="match status" value="15"/>
</dbReference>
<evidence type="ECO:0000256" key="7">
    <source>
        <dbReference type="ARBA" id="ARBA00022833"/>
    </source>
</evidence>
<dbReference type="GO" id="GO:0005634">
    <property type="term" value="C:nucleus"/>
    <property type="evidence" value="ECO:0007669"/>
    <property type="project" value="UniProtKB-SubCell"/>
</dbReference>
<feature type="domain" description="C2H2-type" evidence="14">
    <location>
        <begin position="647"/>
        <end position="674"/>
    </location>
</feature>
<feature type="domain" description="C2H2-type" evidence="14">
    <location>
        <begin position="619"/>
        <end position="646"/>
    </location>
</feature>
<comment type="caution">
    <text evidence="15">The sequence shown here is derived from an EMBL/GenBank/DDBJ whole genome shotgun (WGS) entry which is preliminary data.</text>
</comment>
<evidence type="ECO:0000256" key="12">
    <source>
        <dbReference type="PROSITE-ProRule" id="PRU00042"/>
    </source>
</evidence>
<dbReference type="PROSITE" id="PS50157">
    <property type="entry name" value="ZINC_FINGER_C2H2_2"/>
    <property type="match status" value="15"/>
</dbReference>
<feature type="region of interest" description="Disordered" evidence="13">
    <location>
        <begin position="112"/>
        <end position="154"/>
    </location>
</feature>
<dbReference type="Proteomes" id="UP000245119">
    <property type="component" value="Linkage Group LG2"/>
</dbReference>
<dbReference type="FunFam" id="3.30.160.60:FF:000060">
    <property type="entry name" value="zinc finger protein 436"/>
    <property type="match status" value="1"/>
</dbReference>
<proteinExistence type="inferred from homology"/>
<feature type="domain" description="C2H2-type" evidence="14">
    <location>
        <begin position="278"/>
        <end position="305"/>
    </location>
</feature>
<keyword evidence="4" id="KW-0479">Metal-binding</keyword>
<feature type="domain" description="C2H2-type" evidence="14">
    <location>
        <begin position="307"/>
        <end position="335"/>
    </location>
</feature>
<feature type="domain" description="C2H2-type" evidence="14">
    <location>
        <begin position="377"/>
        <end position="404"/>
    </location>
</feature>
<comment type="subcellular location">
    <subcellularLocation>
        <location evidence="2">Nucleus</location>
    </subcellularLocation>
</comment>
<evidence type="ECO:0000256" key="10">
    <source>
        <dbReference type="ARBA" id="ARBA00023163"/>
    </source>
</evidence>
<evidence type="ECO:0000256" key="6">
    <source>
        <dbReference type="ARBA" id="ARBA00022771"/>
    </source>
</evidence>
<feature type="domain" description="C2H2-type" evidence="14">
    <location>
        <begin position="461"/>
        <end position="485"/>
    </location>
</feature>
<evidence type="ECO:0000256" key="3">
    <source>
        <dbReference type="ARBA" id="ARBA00006991"/>
    </source>
</evidence>
<dbReference type="PANTHER" id="PTHR19818">
    <property type="entry name" value="ZINC FINGER PROTEIN ZIC AND GLI"/>
    <property type="match status" value="1"/>
</dbReference>
<feature type="compositionally biased region" description="Polar residues" evidence="13">
    <location>
        <begin position="116"/>
        <end position="131"/>
    </location>
</feature>
<evidence type="ECO:0000256" key="9">
    <source>
        <dbReference type="ARBA" id="ARBA00023125"/>
    </source>
</evidence>
<protein>
    <recommendedName>
        <fullName evidence="14">C2H2-type domain-containing protein</fullName>
    </recommendedName>
</protein>
<comment type="similarity">
    <text evidence="3">Belongs to the krueppel C2H2-type zinc-finger protein family.</text>
</comment>
<keyword evidence="16" id="KW-1185">Reference proteome</keyword>
<dbReference type="GO" id="GO:0000981">
    <property type="term" value="F:DNA-binding transcription factor activity, RNA polymerase II-specific"/>
    <property type="evidence" value="ECO:0007669"/>
    <property type="project" value="TreeGrafter"/>
</dbReference>
<evidence type="ECO:0000256" key="1">
    <source>
        <dbReference type="ARBA" id="ARBA00003767"/>
    </source>
</evidence>
<dbReference type="EMBL" id="PZQS01000002">
    <property type="protein sequence ID" value="PVD35866.1"/>
    <property type="molecule type" value="Genomic_DNA"/>
</dbReference>